<dbReference type="AlphaFoldDB" id="A0AAN8EKT4"/>
<dbReference type="PANTHER" id="PTHR46411:SF2">
    <property type="entry name" value="AAA+ ATPASE DOMAIN-CONTAINING PROTEIN"/>
    <property type="match status" value="1"/>
</dbReference>
<gene>
    <name evidence="3" type="ORF">OHC33_001269</name>
</gene>
<dbReference type="GO" id="GO:0016887">
    <property type="term" value="F:ATP hydrolysis activity"/>
    <property type="evidence" value="ECO:0007669"/>
    <property type="project" value="InterPro"/>
</dbReference>
<dbReference type="InterPro" id="IPR003593">
    <property type="entry name" value="AAA+_ATPase"/>
</dbReference>
<organism evidence="3 4">
    <name type="scientific">Knufia fluminis</name>
    <dbReference type="NCBI Taxonomy" id="191047"/>
    <lineage>
        <taxon>Eukaryota</taxon>
        <taxon>Fungi</taxon>
        <taxon>Dikarya</taxon>
        <taxon>Ascomycota</taxon>
        <taxon>Pezizomycotina</taxon>
        <taxon>Eurotiomycetes</taxon>
        <taxon>Chaetothyriomycetidae</taxon>
        <taxon>Chaetothyriales</taxon>
        <taxon>Trichomeriaceae</taxon>
        <taxon>Knufia</taxon>
    </lineage>
</organism>
<name>A0AAN8EKT4_9EURO</name>
<protein>
    <recommendedName>
        <fullName evidence="2">AAA+ ATPase domain-containing protein</fullName>
    </recommendedName>
</protein>
<dbReference type="Gene3D" id="3.40.50.300">
    <property type="entry name" value="P-loop containing nucleotide triphosphate hydrolases"/>
    <property type="match status" value="1"/>
</dbReference>
<feature type="domain" description="AAA+ ATPase" evidence="2">
    <location>
        <begin position="463"/>
        <end position="588"/>
    </location>
</feature>
<dbReference type="EMBL" id="JAKLMC020000002">
    <property type="protein sequence ID" value="KAK5958079.1"/>
    <property type="molecule type" value="Genomic_DNA"/>
</dbReference>
<dbReference type="SUPFAM" id="SSF52540">
    <property type="entry name" value="P-loop containing nucleoside triphosphate hydrolases"/>
    <property type="match status" value="1"/>
</dbReference>
<evidence type="ECO:0000259" key="2">
    <source>
        <dbReference type="SMART" id="SM00382"/>
    </source>
</evidence>
<comment type="caution">
    <text evidence="3">The sequence shown here is derived from an EMBL/GenBank/DDBJ whole genome shotgun (WGS) entry which is preliminary data.</text>
</comment>
<evidence type="ECO:0000256" key="1">
    <source>
        <dbReference type="SAM" id="MobiDB-lite"/>
    </source>
</evidence>
<proteinExistence type="predicted"/>
<accession>A0AAN8EKT4</accession>
<dbReference type="Proteomes" id="UP001316803">
    <property type="component" value="Unassembled WGS sequence"/>
</dbReference>
<reference evidence="3 4" key="1">
    <citation type="submission" date="2022-12" db="EMBL/GenBank/DDBJ databases">
        <title>Genomic features and morphological characterization of a novel Knufia sp. strain isolated from spacecraft assembly facility.</title>
        <authorList>
            <person name="Teixeira M."/>
            <person name="Chander A.M."/>
            <person name="Stajich J.E."/>
            <person name="Venkateswaran K."/>
        </authorList>
    </citation>
    <scope>NUCLEOTIDE SEQUENCE [LARGE SCALE GENOMIC DNA]</scope>
    <source>
        <strain evidence="3 4">FJI-L2-BK-P2</strain>
    </source>
</reference>
<keyword evidence="4" id="KW-1185">Reference proteome</keyword>
<dbReference type="PANTHER" id="PTHR46411">
    <property type="entry name" value="FAMILY ATPASE, PUTATIVE-RELATED"/>
    <property type="match status" value="1"/>
</dbReference>
<sequence>MARGTRRVVDDSNPPDEEDLQEINGKLTEEEKARRAELEKLPMQAELKNLEKRWTKKGRGYITEPKDDDDVPEESINWYEKFALCITREYDSQNKFVLKTRLQVNSPSLKKLLKDVIGTFPGLSFLTANITIDSPYRVLYHYRQEFLDELEKISPDSELGRHLPILLRFLEEEFIDTINETNNLNPQGLCSYDTMWTLFRPGIKIFSRLRGQNRAFKLNSYQYTSSQCGDYLALNVDYIDYDGDDFGTRSQTLSVPRFSGAAPVTALNAFPLARHPKALEISKQLIARGKKWEEINAAGQSFMDYKGIAMKTTFPPGRHNIDCRVMIDTATFHRIEADDTFNVTALPLSDAQKAKATLLQNDPDVLSVTNGDKDLLLVDREPLTDEQRLMATPMTRGFAFTDKLFLDFFVDNLTPIEWNTSCFEQLVLPTSQKELVQALVAEHTQRDNGSGKSFDDIVKNKGLGLILVLHGPPGVGKTLTAECVAEFSKRPLYIVSSGDLGTTSSVLDDKLSRILDLASTWKAVLLIDEADVFLERRSLNDMERNSLVSIFLRTLEYYSGILFMTTNRVRTFDDAFKSRIHVPLKYEELPHSSRVTIWRNFLDKIRSSDPASEGGVVVDVDGAGYERLAEAPLNGRQIKNVVRTAKSLAGYRGGELDVEALLRVVEIQMAFEEELGKAKGDGMEIDGVEK</sequence>
<dbReference type="InterPro" id="IPR054289">
    <property type="entry name" value="DUF7025"/>
</dbReference>
<evidence type="ECO:0000313" key="3">
    <source>
        <dbReference type="EMBL" id="KAK5958079.1"/>
    </source>
</evidence>
<dbReference type="Pfam" id="PF22942">
    <property type="entry name" value="DUF7025"/>
    <property type="match status" value="1"/>
</dbReference>
<feature type="region of interest" description="Disordered" evidence="1">
    <location>
        <begin position="1"/>
        <end position="29"/>
    </location>
</feature>
<dbReference type="Pfam" id="PF00004">
    <property type="entry name" value="AAA"/>
    <property type="match status" value="1"/>
</dbReference>
<dbReference type="InterPro" id="IPR003959">
    <property type="entry name" value="ATPase_AAA_core"/>
</dbReference>
<dbReference type="CDD" id="cd19481">
    <property type="entry name" value="RecA-like_protease"/>
    <property type="match status" value="1"/>
</dbReference>
<dbReference type="InterPro" id="IPR027417">
    <property type="entry name" value="P-loop_NTPase"/>
</dbReference>
<dbReference type="GO" id="GO:0005524">
    <property type="term" value="F:ATP binding"/>
    <property type="evidence" value="ECO:0007669"/>
    <property type="project" value="InterPro"/>
</dbReference>
<dbReference type="SMART" id="SM00382">
    <property type="entry name" value="AAA"/>
    <property type="match status" value="1"/>
</dbReference>
<evidence type="ECO:0000313" key="4">
    <source>
        <dbReference type="Proteomes" id="UP001316803"/>
    </source>
</evidence>